<dbReference type="Proteomes" id="UP000504633">
    <property type="component" value="Unplaced"/>
</dbReference>
<sequence length="507" mass="57844">MLLIAIVVLLLTVASLCHWRQRGRRAAVANLPGPYCFPLIGALHRVINLNPKNFLKRSHKYSIELGHLQRVWVLNRLMITSSDVEFNEQVLASQEHLVKHQVYKVLGQWLGNGLLLSDGKVWYQRRKIITPTFHFSILEQFVEVFDLQSNLCVQRLEQRANGETFDVYPFVCLAALDIIAETAMGTKVNAQLAESTPYANAVTECTALMAWRFMSFYLQSELLFTLTHPHLKLRQMQLIRTMHAFTTEVIKQRRQILEGMQRVGAEQPLQNEVGGKRRMALLDVLLQASVDGRPLRDEEIREEVDTFMFEGHDTTTSALSFCLWCISRNPQVQAKMLEEILHVLGSDRSRAVTMRDLGELKYVECVIKESLRIYPPVPLVGRKLQTDFKYTHSKFGAAVIPAGSEILMGIIGMHNDEKNFPDPHLFKPERHANSERSTSSFAYVPFSAGPRNCVGQKFAQLEMKMLLAKIVREYELLPLGEPVQAVVNIVLRSDTGFQMGMRRRSQP</sequence>
<evidence type="ECO:0000256" key="9">
    <source>
        <dbReference type="RuleBase" id="RU000461"/>
    </source>
</evidence>
<dbReference type="PRINTS" id="PR00463">
    <property type="entry name" value="EP450I"/>
</dbReference>
<dbReference type="GO" id="GO:0020037">
    <property type="term" value="F:heme binding"/>
    <property type="evidence" value="ECO:0007669"/>
    <property type="project" value="InterPro"/>
</dbReference>
<dbReference type="PANTHER" id="PTHR24291">
    <property type="entry name" value="CYTOCHROME P450 FAMILY 4"/>
    <property type="match status" value="1"/>
</dbReference>
<accession>A0A6J1L9B8</accession>
<proteinExistence type="inferred from homology"/>
<dbReference type="SUPFAM" id="SSF48264">
    <property type="entry name" value="Cytochrome P450"/>
    <property type="match status" value="1"/>
</dbReference>
<keyword evidence="3 8" id="KW-0349">Heme</keyword>
<dbReference type="RefSeq" id="XP_023161620.2">
    <property type="nucleotide sequence ID" value="XM_023305852.2"/>
</dbReference>
<evidence type="ECO:0000313" key="11">
    <source>
        <dbReference type="Proteomes" id="UP000504633"/>
    </source>
</evidence>
<dbReference type="PRINTS" id="PR00385">
    <property type="entry name" value="P450"/>
</dbReference>
<reference evidence="12" key="1">
    <citation type="submission" date="2025-08" db="UniProtKB">
        <authorList>
            <consortium name="RefSeq"/>
        </authorList>
    </citation>
    <scope>IDENTIFICATION</scope>
    <source>
        <strain evidence="12">15085-1641.00</strain>
        <tissue evidence="12">Whole body</tissue>
    </source>
</reference>
<keyword evidence="7 9" id="KW-0503">Monooxygenase</keyword>
<dbReference type="OMA" id="KVWHQRR"/>
<dbReference type="GeneID" id="111593207"/>
<evidence type="ECO:0000256" key="10">
    <source>
        <dbReference type="SAM" id="SignalP"/>
    </source>
</evidence>
<dbReference type="PANTHER" id="PTHR24291:SF187">
    <property type="entry name" value="CYTOCHROME P450 4AE1-RELATED"/>
    <property type="match status" value="1"/>
</dbReference>
<feature type="signal peptide" evidence="10">
    <location>
        <begin position="1"/>
        <end position="17"/>
    </location>
</feature>
<feature type="binding site" description="axial binding residue" evidence="8">
    <location>
        <position position="453"/>
    </location>
    <ligand>
        <name>heme</name>
        <dbReference type="ChEBI" id="CHEBI:30413"/>
    </ligand>
    <ligandPart>
        <name>Fe</name>
        <dbReference type="ChEBI" id="CHEBI:18248"/>
    </ligandPart>
</feature>
<keyword evidence="10" id="KW-0732">Signal</keyword>
<evidence type="ECO:0000313" key="12">
    <source>
        <dbReference type="RefSeq" id="XP_023161620.2"/>
    </source>
</evidence>
<keyword evidence="6 8" id="KW-0408">Iron</keyword>
<name>A0A6J1L9B8_DROHY</name>
<dbReference type="InterPro" id="IPR017972">
    <property type="entry name" value="Cyt_P450_CS"/>
</dbReference>
<dbReference type="GO" id="GO:0004497">
    <property type="term" value="F:monooxygenase activity"/>
    <property type="evidence" value="ECO:0007669"/>
    <property type="project" value="UniProtKB-KW"/>
</dbReference>
<keyword evidence="4 8" id="KW-0479">Metal-binding</keyword>
<dbReference type="Gene3D" id="1.10.630.10">
    <property type="entry name" value="Cytochrome P450"/>
    <property type="match status" value="1"/>
</dbReference>
<dbReference type="KEGG" id="dhe:111593207"/>
<organism evidence="11 12">
    <name type="scientific">Drosophila hydei</name>
    <name type="common">Fruit fly</name>
    <dbReference type="NCBI Taxonomy" id="7224"/>
    <lineage>
        <taxon>Eukaryota</taxon>
        <taxon>Metazoa</taxon>
        <taxon>Ecdysozoa</taxon>
        <taxon>Arthropoda</taxon>
        <taxon>Hexapoda</taxon>
        <taxon>Insecta</taxon>
        <taxon>Pterygota</taxon>
        <taxon>Neoptera</taxon>
        <taxon>Endopterygota</taxon>
        <taxon>Diptera</taxon>
        <taxon>Brachycera</taxon>
        <taxon>Muscomorpha</taxon>
        <taxon>Ephydroidea</taxon>
        <taxon>Drosophilidae</taxon>
        <taxon>Drosophila</taxon>
    </lineage>
</organism>
<evidence type="ECO:0000256" key="5">
    <source>
        <dbReference type="ARBA" id="ARBA00023002"/>
    </source>
</evidence>
<dbReference type="GO" id="GO:0016705">
    <property type="term" value="F:oxidoreductase activity, acting on paired donors, with incorporation or reduction of molecular oxygen"/>
    <property type="evidence" value="ECO:0007669"/>
    <property type="project" value="InterPro"/>
</dbReference>
<dbReference type="InterPro" id="IPR036396">
    <property type="entry name" value="Cyt_P450_sf"/>
</dbReference>
<dbReference type="Pfam" id="PF00067">
    <property type="entry name" value="p450"/>
    <property type="match status" value="1"/>
</dbReference>
<dbReference type="PROSITE" id="PS00086">
    <property type="entry name" value="CYTOCHROME_P450"/>
    <property type="match status" value="1"/>
</dbReference>
<evidence type="ECO:0000256" key="3">
    <source>
        <dbReference type="ARBA" id="ARBA00022617"/>
    </source>
</evidence>
<evidence type="ECO:0000256" key="6">
    <source>
        <dbReference type="ARBA" id="ARBA00023004"/>
    </source>
</evidence>
<dbReference type="InterPro" id="IPR001128">
    <property type="entry name" value="Cyt_P450"/>
</dbReference>
<dbReference type="InterPro" id="IPR002401">
    <property type="entry name" value="Cyt_P450_E_grp-I"/>
</dbReference>
<feature type="chain" id="PRO_5026936597" evidence="10">
    <location>
        <begin position="18"/>
        <end position="507"/>
    </location>
</feature>
<dbReference type="AlphaFoldDB" id="A0A6J1L9B8"/>
<dbReference type="CDD" id="cd20628">
    <property type="entry name" value="CYP4"/>
    <property type="match status" value="1"/>
</dbReference>
<evidence type="ECO:0000256" key="7">
    <source>
        <dbReference type="ARBA" id="ARBA00023033"/>
    </source>
</evidence>
<evidence type="ECO:0000256" key="2">
    <source>
        <dbReference type="ARBA" id="ARBA00010617"/>
    </source>
</evidence>
<comment type="similarity">
    <text evidence="2 9">Belongs to the cytochrome P450 family.</text>
</comment>
<keyword evidence="5 9" id="KW-0560">Oxidoreductase</keyword>
<keyword evidence="11" id="KW-1185">Reference proteome</keyword>
<dbReference type="InterPro" id="IPR050196">
    <property type="entry name" value="Cytochrome_P450_Monoox"/>
</dbReference>
<evidence type="ECO:0000256" key="4">
    <source>
        <dbReference type="ARBA" id="ARBA00022723"/>
    </source>
</evidence>
<dbReference type="GO" id="GO:0005506">
    <property type="term" value="F:iron ion binding"/>
    <property type="evidence" value="ECO:0007669"/>
    <property type="project" value="InterPro"/>
</dbReference>
<gene>
    <name evidence="12" type="primary">LOC111593207</name>
</gene>
<comment type="cofactor">
    <cofactor evidence="1 8">
        <name>heme</name>
        <dbReference type="ChEBI" id="CHEBI:30413"/>
    </cofactor>
</comment>
<evidence type="ECO:0000256" key="1">
    <source>
        <dbReference type="ARBA" id="ARBA00001971"/>
    </source>
</evidence>
<dbReference type="OrthoDB" id="1470350at2759"/>
<evidence type="ECO:0000256" key="8">
    <source>
        <dbReference type="PIRSR" id="PIRSR602401-1"/>
    </source>
</evidence>
<protein>
    <submittedName>
        <fullName evidence="12">Cytochrome P450 4d8</fullName>
    </submittedName>
</protein>